<reference evidence="1" key="1">
    <citation type="submission" date="2022-03" db="EMBL/GenBank/DDBJ databases">
        <authorList>
            <person name="Tunstrom K."/>
        </authorList>
    </citation>
    <scope>NUCLEOTIDE SEQUENCE</scope>
</reference>
<keyword evidence="2" id="KW-1185">Reference proteome</keyword>
<dbReference type="InterPro" id="IPR012337">
    <property type="entry name" value="RNaseH-like_sf"/>
</dbReference>
<dbReference type="PANTHER" id="PTHR37162">
    <property type="entry name" value="HAT FAMILY DIMERISATION DOMAINCONTAINING PROTEIN-RELATED"/>
    <property type="match status" value="1"/>
</dbReference>
<sequence length="254" mass="29470">MHRTKCTQSINQVLAPHFRETLLQDIGSQKYGIILDESTDVSVSRYLGIVIRYFSLNMNNIVSSFLSLELTERDDARGLVTCLIKCLELHNLPIKNMIGIGTDNAVIEILKREYNLPNLILIRCICHSLQLAVSHASESNLPRNIEFLIRETYKWFSISLKRRDEYKALFQTINCGEEPLKILKVCETRWLSIKPAVVRILAQWEELKLHFALARDKCYTAGLLWEMYSDEGNRLYLCFLKNNSSRRSNWNKGI</sequence>
<accession>A0AAU9UWJ3</accession>
<protein>
    <recommendedName>
        <fullName evidence="3">DUF4371 domain-containing protein</fullName>
    </recommendedName>
</protein>
<dbReference type="Proteomes" id="UP001153954">
    <property type="component" value="Unassembled WGS sequence"/>
</dbReference>
<dbReference type="EMBL" id="CAKOGL010000023">
    <property type="protein sequence ID" value="CAH2101180.1"/>
    <property type="molecule type" value="Genomic_DNA"/>
</dbReference>
<organism evidence="1 2">
    <name type="scientific">Euphydryas editha</name>
    <name type="common">Edith's checkerspot</name>
    <dbReference type="NCBI Taxonomy" id="104508"/>
    <lineage>
        <taxon>Eukaryota</taxon>
        <taxon>Metazoa</taxon>
        <taxon>Ecdysozoa</taxon>
        <taxon>Arthropoda</taxon>
        <taxon>Hexapoda</taxon>
        <taxon>Insecta</taxon>
        <taxon>Pterygota</taxon>
        <taxon>Neoptera</taxon>
        <taxon>Endopterygota</taxon>
        <taxon>Lepidoptera</taxon>
        <taxon>Glossata</taxon>
        <taxon>Ditrysia</taxon>
        <taxon>Papilionoidea</taxon>
        <taxon>Nymphalidae</taxon>
        <taxon>Nymphalinae</taxon>
        <taxon>Euphydryas</taxon>
    </lineage>
</organism>
<gene>
    <name evidence="1" type="ORF">EEDITHA_LOCUS15964</name>
</gene>
<comment type="caution">
    <text evidence="1">The sequence shown here is derived from an EMBL/GenBank/DDBJ whole genome shotgun (WGS) entry which is preliminary data.</text>
</comment>
<evidence type="ECO:0000313" key="2">
    <source>
        <dbReference type="Proteomes" id="UP001153954"/>
    </source>
</evidence>
<evidence type="ECO:0008006" key="3">
    <source>
        <dbReference type="Google" id="ProtNLM"/>
    </source>
</evidence>
<name>A0AAU9UWJ3_EUPED</name>
<evidence type="ECO:0000313" key="1">
    <source>
        <dbReference type="EMBL" id="CAH2101180.1"/>
    </source>
</evidence>
<proteinExistence type="predicted"/>
<dbReference type="AlphaFoldDB" id="A0AAU9UWJ3"/>
<dbReference type="PANTHER" id="PTHR37162:SF1">
    <property type="entry name" value="BED-TYPE DOMAIN-CONTAINING PROTEIN"/>
    <property type="match status" value="1"/>
</dbReference>
<dbReference type="SUPFAM" id="SSF53098">
    <property type="entry name" value="Ribonuclease H-like"/>
    <property type="match status" value="1"/>
</dbReference>